<dbReference type="Proteomes" id="UP000593567">
    <property type="component" value="Unassembled WGS sequence"/>
</dbReference>
<name>A0A7J7KC03_BUGNE</name>
<evidence type="ECO:0000256" key="13">
    <source>
        <dbReference type="ARBA" id="ARBA00023049"/>
    </source>
</evidence>
<dbReference type="GO" id="GO:0008270">
    <property type="term" value="F:zinc ion binding"/>
    <property type="evidence" value="ECO:0007669"/>
    <property type="project" value="InterPro"/>
</dbReference>
<comment type="cofactor">
    <cofactor evidence="1">
        <name>Zn(2+)</name>
        <dbReference type="ChEBI" id="CHEBI:29105"/>
    </cofactor>
</comment>
<organism evidence="19 20">
    <name type="scientific">Bugula neritina</name>
    <name type="common">Brown bryozoan</name>
    <name type="synonym">Sertularia neritina</name>
    <dbReference type="NCBI Taxonomy" id="10212"/>
    <lineage>
        <taxon>Eukaryota</taxon>
        <taxon>Metazoa</taxon>
        <taxon>Spiralia</taxon>
        <taxon>Lophotrochozoa</taxon>
        <taxon>Bryozoa</taxon>
        <taxon>Gymnolaemata</taxon>
        <taxon>Cheilostomatida</taxon>
        <taxon>Flustrina</taxon>
        <taxon>Buguloidea</taxon>
        <taxon>Bugulidae</taxon>
        <taxon>Bugula</taxon>
    </lineage>
</organism>
<dbReference type="FunFam" id="3.40.630.10:FF:000040">
    <property type="entry name" value="zinc carboxypeptidase"/>
    <property type="match status" value="1"/>
</dbReference>
<dbReference type="Gene3D" id="3.30.70.340">
    <property type="entry name" value="Metallocarboxypeptidase-like"/>
    <property type="match status" value="1"/>
</dbReference>
<evidence type="ECO:0000256" key="4">
    <source>
        <dbReference type="ARBA" id="ARBA00005988"/>
    </source>
</evidence>
<protein>
    <submittedName>
        <fullName evidence="19">CPA1</fullName>
    </submittedName>
</protein>
<evidence type="ECO:0000256" key="6">
    <source>
        <dbReference type="ARBA" id="ARBA00022645"/>
    </source>
</evidence>
<keyword evidence="20" id="KW-1185">Reference proteome</keyword>
<dbReference type="GO" id="GO:0004181">
    <property type="term" value="F:metallocarboxypeptidase activity"/>
    <property type="evidence" value="ECO:0007669"/>
    <property type="project" value="InterPro"/>
</dbReference>
<dbReference type="SMART" id="SM00631">
    <property type="entry name" value="Zn_pept"/>
    <property type="match status" value="2"/>
</dbReference>
<dbReference type="PANTHER" id="PTHR11705:SF143">
    <property type="entry name" value="SLL0236 PROTEIN"/>
    <property type="match status" value="1"/>
</dbReference>
<feature type="domain" description="Peptidase M14" evidence="18">
    <location>
        <begin position="262"/>
        <end position="561"/>
    </location>
</feature>
<evidence type="ECO:0000256" key="1">
    <source>
        <dbReference type="ARBA" id="ARBA00001947"/>
    </source>
</evidence>
<evidence type="ECO:0000256" key="8">
    <source>
        <dbReference type="ARBA" id="ARBA00022723"/>
    </source>
</evidence>
<keyword evidence="8" id="KW-0479">Metal-binding</keyword>
<keyword evidence="9" id="KW-0732">Signal</keyword>
<dbReference type="OrthoDB" id="3626597at2759"/>
<comment type="function">
    <text evidence="2">Extracellular metalloprotease that contributes to pathogenicity.</text>
</comment>
<keyword evidence="10" id="KW-0378">Hydrolase</keyword>
<evidence type="ECO:0000256" key="10">
    <source>
        <dbReference type="ARBA" id="ARBA00022801"/>
    </source>
</evidence>
<reference evidence="19" key="1">
    <citation type="submission" date="2020-06" db="EMBL/GenBank/DDBJ databases">
        <title>Draft genome of Bugula neritina, a colonial animal packing powerful symbionts and potential medicines.</title>
        <authorList>
            <person name="Rayko M."/>
        </authorList>
    </citation>
    <scope>NUCLEOTIDE SEQUENCE [LARGE SCALE GENOMIC DNA]</scope>
    <source>
        <strain evidence="19">Kwan_BN1</strain>
    </source>
</reference>
<dbReference type="PROSITE" id="PS00133">
    <property type="entry name" value="CARBOXYPEPT_ZN_2"/>
    <property type="match status" value="1"/>
</dbReference>
<dbReference type="GO" id="GO:0005615">
    <property type="term" value="C:extracellular space"/>
    <property type="evidence" value="ECO:0007669"/>
    <property type="project" value="TreeGrafter"/>
</dbReference>
<dbReference type="SUPFAM" id="SSF54897">
    <property type="entry name" value="Protease propeptides/inhibitors"/>
    <property type="match status" value="1"/>
</dbReference>
<dbReference type="EMBL" id="VXIV02000872">
    <property type="protein sequence ID" value="KAF6035474.1"/>
    <property type="molecule type" value="Genomic_DNA"/>
</dbReference>
<gene>
    <name evidence="19" type="ORF">EB796_006213</name>
</gene>
<sequence>MWRKNRAANNGTECMGVDLNRNFGYRFGGEGTSDNPCSEIYHGGKAFSEPESEALRDFLERIIDLKVYLTFHSYGQYILFPWGYAAVDAPNHDDLIYYSIITDPSAGASDDYAYSIGALYSYCIELPPRNGNGFILPESEIPGVVSSVWNGVKAMIQTITEKEQLSYDQVISTVAHTKSQLNYLHRLETSLDLDFWSEVESIGQNVDIHVKADTVDRVKRDLSSIDLEYNISVSDLQSLVDKEKDVQLNPNNNSNQADVLRSYVTHPVMDHWLERMASECGDRCTLINIGQSFEGREMKVIKITSNSSTGNKSAVFVEGGAHAREWISPVFVNNLIYKLIIEYGVDSSVTLMLDNYDWYILPLVNPDGYQYSHNNERYWRKNRATTIFRDCVGVDLNRNFPSFGMSDPVYSKHPCEDTYGGPFPGSERETKNLVKFLLGVDKLHVFLSFHSYSKMILIPWSHKMKPTTHHSALKTAGMAAANAMEAANGGKWVVGLAGELLSYNAAGTSLDWAYANTEAKFVFTFEMPPSRSPPGFVLPESSIKSVVDTTWPGVTTLIKTIINTPALEDKYFVSKGSSKGKDMCYCELIFMLLFTFCYI</sequence>
<evidence type="ECO:0000313" key="19">
    <source>
        <dbReference type="EMBL" id="KAF6035474.1"/>
    </source>
</evidence>
<comment type="similarity">
    <text evidence="4 17">Belongs to the peptidase M14 family.</text>
</comment>
<evidence type="ECO:0000256" key="14">
    <source>
        <dbReference type="ARBA" id="ARBA00023145"/>
    </source>
</evidence>
<evidence type="ECO:0000256" key="5">
    <source>
        <dbReference type="ARBA" id="ARBA00022525"/>
    </source>
</evidence>
<dbReference type="InterPro" id="IPR000834">
    <property type="entry name" value="Peptidase_M14"/>
</dbReference>
<feature type="active site" description="Proton donor/acceptor" evidence="17">
    <location>
        <position position="125"/>
    </location>
</feature>
<evidence type="ECO:0000313" key="20">
    <source>
        <dbReference type="Proteomes" id="UP000593567"/>
    </source>
</evidence>
<evidence type="ECO:0000256" key="17">
    <source>
        <dbReference type="PROSITE-ProRule" id="PRU01379"/>
    </source>
</evidence>
<dbReference type="InterPro" id="IPR057247">
    <property type="entry name" value="CARBOXYPEPT_ZN_2"/>
</dbReference>
<dbReference type="InterPro" id="IPR003146">
    <property type="entry name" value="M14A_act_pep"/>
</dbReference>
<evidence type="ECO:0000256" key="11">
    <source>
        <dbReference type="ARBA" id="ARBA00022833"/>
    </source>
</evidence>
<keyword evidence="12" id="KW-0843">Virulence</keyword>
<accession>A0A7J7KC03</accession>
<feature type="active site" description="Proton donor/acceptor" evidence="17">
    <location>
        <position position="526"/>
    </location>
</feature>
<dbReference type="Gene3D" id="3.40.630.10">
    <property type="entry name" value="Zn peptidases"/>
    <property type="match status" value="2"/>
</dbReference>
<evidence type="ECO:0000256" key="12">
    <source>
        <dbReference type="ARBA" id="ARBA00023026"/>
    </source>
</evidence>
<evidence type="ECO:0000259" key="18">
    <source>
        <dbReference type="PROSITE" id="PS52035"/>
    </source>
</evidence>
<dbReference type="PANTHER" id="PTHR11705">
    <property type="entry name" value="PROTEASE FAMILY M14 CARBOXYPEPTIDASE A,B"/>
    <property type="match status" value="1"/>
</dbReference>
<feature type="domain" description="Peptidase M14" evidence="18">
    <location>
        <begin position="1"/>
        <end position="159"/>
    </location>
</feature>
<evidence type="ECO:0000256" key="15">
    <source>
        <dbReference type="ARBA" id="ARBA00023157"/>
    </source>
</evidence>
<keyword evidence="15" id="KW-1015">Disulfide bond</keyword>
<dbReference type="GO" id="GO:0006508">
    <property type="term" value="P:proteolysis"/>
    <property type="evidence" value="ECO:0007669"/>
    <property type="project" value="UniProtKB-KW"/>
</dbReference>
<keyword evidence="13" id="KW-0482">Metalloprotease</keyword>
<dbReference type="Pfam" id="PF02244">
    <property type="entry name" value="Propep_M14"/>
    <property type="match status" value="1"/>
</dbReference>
<proteinExistence type="inferred from homology"/>
<keyword evidence="11" id="KW-0862">Zinc</keyword>
<comment type="subcellular location">
    <subcellularLocation>
        <location evidence="3">Secreted</location>
    </subcellularLocation>
</comment>
<keyword evidence="6" id="KW-0121">Carboxypeptidase</keyword>
<evidence type="ECO:0000256" key="7">
    <source>
        <dbReference type="ARBA" id="ARBA00022670"/>
    </source>
</evidence>
<dbReference type="AlphaFoldDB" id="A0A7J7KC03"/>
<evidence type="ECO:0000256" key="16">
    <source>
        <dbReference type="ARBA" id="ARBA00057299"/>
    </source>
</evidence>
<dbReference type="InterPro" id="IPR036990">
    <property type="entry name" value="M14A-like_propep"/>
</dbReference>
<dbReference type="SUPFAM" id="SSF53187">
    <property type="entry name" value="Zn-dependent exopeptidases"/>
    <property type="match status" value="2"/>
</dbReference>
<evidence type="ECO:0000256" key="3">
    <source>
        <dbReference type="ARBA" id="ARBA00004613"/>
    </source>
</evidence>
<dbReference type="Pfam" id="PF00246">
    <property type="entry name" value="Peptidase_M14"/>
    <property type="match status" value="3"/>
</dbReference>
<keyword evidence="14" id="KW-0865">Zymogen</keyword>
<evidence type="ECO:0000256" key="2">
    <source>
        <dbReference type="ARBA" id="ARBA00003091"/>
    </source>
</evidence>
<keyword evidence="7" id="KW-0645">Protease</keyword>
<dbReference type="PRINTS" id="PR00765">
    <property type="entry name" value="CRBOXYPTASEA"/>
</dbReference>
<keyword evidence="5" id="KW-0964">Secreted</keyword>
<comment type="caution">
    <text evidence="19">The sequence shown here is derived from an EMBL/GenBank/DDBJ whole genome shotgun (WGS) entry which is preliminary data.</text>
</comment>
<dbReference type="FunFam" id="3.40.630.10:FF:000084">
    <property type="entry name" value="Carboxypeptidase B2"/>
    <property type="match status" value="1"/>
</dbReference>
<comment type="function">
    <text evidence="16">Involved in the digestion of the blood meal.</text>
</comment>
<evidence type="ECO:0000256" key="9">
    <source>
        <dbReference type="ARBA" id="ARBA00022729"/>
    </source>
</evidence>
<dbReference type="PROSITE" id="PS52035">
    <property type="entry name" value="PEPTIDASE_M14"/>
    <property type="match status" value="2"/>
</dbReference>